<reference evidence="2" key="1">
    <citation type="submission" date="2016-07" db="EMBL/GenBank/DDBJ databases">
        <authorList>
            <person name="Florea S."/>
            <person name="Webb J.S."/>
            <person name="Jaromczyk J."/>
            <person name="Schardl C.L."/>
        </authorList>
    </citation>
    <scope>NUCLEOTIDE SEQUENCE [LARGE SCALE GENOMIC DNA]</scope>
    <source>
        <strain evidence="2">1YdBTEX2</strain>
    </source>
</reference>
<evidence type="ECO:0000313" key="1">
    <source>
        <dbReference type="EMBL" id="SBW79808.1"/>
    </source>
</evidence>
<evidence type="ECO:0000313" key="2">
    <source>
        <dbReference type="Proteomes" id="UP000245431"/>
    </source>
</evidence>
<sequence>MYISTASRSMIETAQQRGASPVFLVKPAGERPADIASAFHTSERRFGESFDCSSHAAVIKLMMMTFGQRPAAMFNELLPSGDGYDVTMKDEFKLHLSRQELQQASQASRFTGADSGVVKDANFMFAAFVKRKQLTGGYATFEAALAKTLEGETTQRCLQGMGVFGLSQFVPVSDMAGKGAVGVLETHNRGSALVREGVRHDGGTPRTADRGYGYVLFDDQLPPPSNRGAAPVVASVRPADIWSGFYQGVEGNCVTVSAIKAAMIRFGQDPRAIYKQVHITPTGFDVVMRDAFRLQLTHEEVRQAAAESNFHGNNRQLLNAAHFLYAVSAKRAQIENNDFRARQSYTTALQTLNDGEYPGEALRRLGLFGYVRESTVAELANGAIGTLADNWHSVAVIDGALDFYGKKHDLASSRWMSSGFRALKLV</sequence>
<dbReference type="EMBL" id="LT599583">
    <property type="protein sequence ID" value="SBW79808.1"/>
    <property type="molecule type" value="Genomic_DNA"/>
</dbReference>
<name>A0A1D3JUQ8_PSEVE</name>
<organism evidence="1 2">
    <name type="scientific">Pseudomonas veronii 1YdBTEX2</name>
    <dbReference type="NCBI Taxonomy" id="1295141"/>
    <lineage>
        <taxon>Bacteria</taxon>
        <taxon>Pseudomonadati</taxon>
        <taxon>Pseudomonadota</taxon>
        <taxon>Gammaproteobacteria</taxon>
        <taxon>Pseudomonadales</taxon>
        <taxon>Pseudomonadaceae</taxon>
        <taxon>Pseudomonas</taxon>
    </lineage>
</organism>
<proteinExistence type="predicted"/>
<protein>
    <submittedName>
        <fullName evidence="1">Uncharacterized protein</fullName>
    </submittedName>
</protein>
<accession>A0A1D3JUQ8</accession>
<dbReference type="Proteomes" id="UP000245431">
    <property type="component" value="Chromosome PVE_r1"/>
</dbReference>
<dbReference type="AlphaFoldDB" id="A0A1D3JUQ8"/>
<dbReference type="RefSeq" id="WP_017847708.1">
    <property type="nucleotide sequence ID" value="NZ_AOUH01000022.1"/>
</dbReference>
<gene>
    <name evidence="1" type="ORF">PVE_R1G1922</name>
</gene>